<evidence type="ECO:0000256" key="1">
    <source>
        <dbReference type="ARBA" id="ARBA00022801"/>
    </source>
</evidence>
<dbReference type="InterPro" id="IPR029058">
    <property type="entry name" value="AB_hydrolase_fold"/>
</dbReference>
<sequence>MGWRHDLAALVAQRARPRYGRELCFAGQDLPAPARERVTTRHGRVRCLVYRGTRPGRYLHLHGGAFVTRHPRMDDFWARFVVARTGLTVVLADYDVAPQARFPVAHDEAFDIARHLASDEPLVVGGFSGGGNLAASVALRARGEFPLAGQLLGVPSLDVAEDARGKCAAAPGGMIGESLLTLVRETYFRDPACRIGAVASPLLAPDVTGAPPTLVVTAERDTLRREGDRYAARLRDAGVATEHVVAPGVDHYFLHGAGADAARALMTRMATWLASAAH</sequence>
<protein>
    <submittedName>
        <fullName evidence="3">Acetyl esterase</fullName>
    </submittedName>
</protein>
<dbReference type="Gene3D" id="3.40.50.1820">
    <property type="entry name" value="alpha/beta hydrolase"/>
    <property type="match status" value="1"/>
</dbReference>
<dbReference type="OrthoDB" id="9803828at2"/>
<proteinExistence type="predicted"/>
<name>A0A1M5H878_9ACTN</name>
<gene>
    <name evidence="3" type="ORF">SAMN05443575_1428</name>
</gene>
<dbReference type="InterPro" id="IPR050300">
    <property type="entry name" value="GDXG_lipolytic_enzyme"/>
</dbReference>
<accession>A0A1M5H878</accession>
<dbReference type="PANTHER" id="PTHR48081:SF8">
    <property type="entry name" value="ALPHA_BETA HYDROLASE FOLD-3 DOMAIN-CONTAINING PROTEIN-RELATED"/>
    <property type="match status" value="1"/>
</dbReference>
<dbReference type="GO" id="GO:0016787">
    <property type="term" value="F:hydrolase activity"/>
    <property type="evidence" value="ECO:0007669"/>
    <property type="project" value="UniProtKB-KW"/>
</dbReference>
<dbReference type="EMBL" id="FQVU01000002">
    <property type="protein sequence ID" value="SHG12115.1"/>
    <property type="molecule type" value="Genomic_DNA"/>
</dbReference>
<evidence type="ECO:0000313" key="3">
    <source>
        <dbReference type="EMBL" id="SHG12115.1"/>
    </source>
</evidence>
<feature type="domain" description="Alpha/beta hydrolase fold-3" evidence="2">
    <location>
        <begin position="59"/>
        <end position="254"/>
    </location>
</feature>
<organism evidence="3 4">
    <name type="scientific">Jatrophihabitans endophyticus</name>
    <dbReference type="NCBI Taxonomy" id="1206085"/>
    <lineage>
        <taxon>Bacteria</taxon>
        <taxon>Bacillati</taxon>
        <taxon>Actinomycetota</taxon>
        <taxon>Actinomycetes</taxon>
        <taxon>Jatrophihabitantales</taxon>
        <taxon>Jatrophihabitantaceae</taxon>
        <taxon>Jatrophihabitans</taxon>
    </lineage>
</organism>
<dbReference type="STRING" id="1206085.SAMN05443575_1428"/>
<dbReference type="Proteomes" id="UP000186132">
    <property type="component" value="Unassembled WGS sequence"/>
</dbReference>
<dbReference type="AlphaFoldDB" id="A0A1M5H878"/>
<dbReference type="PANTHER" id="PTHR48081">
    <property type="entry name" value="AB HYDROLASE SUPERFAMILY PROTEIN C4A8.06C"/>
    <property type="match status" value="1"/>
</dbReference>
<dbReference type="SUPFAM" id="SSF53474">
    <property type="entry name" value="alpha/beta-Hydrolases"/>
    <property type="match status" value="1"/>
</dbReference>
<dbReference type="RefSeq" id="WP_143168036.1">
    <property type="nucleotide sequence ID" value="NZ_FQVU01000002.1"/>
</dbReference>
<keyword evidence="4" id="KW-1185">Reference proteome</keyword>
<dbReference type="Pfam" id="PF07859">
    <property type="entry name" value="Abhydrolase_3"/>
    <property type="match status" value="1"/>
</dbReference>
<evidence type="ECO:0000259" key="2">
    <source>
        <dbReference type="Pfam" id="PF07859"/>
    </source>
</evidence>
<keyword evidence="1" id="KW-0378">Hydrolase</keyword>
<dbReference type="InterPro" id="IPR013094">
    <property type="entry name" value="AB_hydrolase_3"/>
</dbReference>
<evidence type="ECO:0000313" key="4">
    <source>
        <dbReference type="Proteomes" id="UP000186132"/>
    </source>
</evidence>
<reference evidence="3 4" key="1">
    <citation type="submission" date="2016-11" db="EMBL/GenBank/DDBJ databases">
        <authorList>
            <person name="Jaros S."/>
            <person name="Januszkiewicz K."/>
            <person name="Wedrychowicz H."/>
        </authorList>
    </citation>
    <scope>NUCLEOTIDE SEQUENCE [LARGE SCALE GENOMIC DNA]</scope>
    <source>
        <strain evidence="3 4">DSM 45627</strain>
    </source>
</reference>